<evidence type="ECO:0000313" key="2">
    <source>
        <dbReference type="EMBL" id="CTQ49001.1"/>
    </source>
</evidence>
<feature type="region of interest" description="Disordered" evidence="1">
    <location>
        <begin position="26"/>
        <end position="58"/>
    </location>
</feature>
<dbReference type="InterPro" id="IPR021487">
    <property type="entry name" value="DUF3140"/>
</dbReference>
<name>A0A0M6YF65_9RHOB</name>
<sequence length="114" mass="13115">MSKSREEIWDEWRDLVNMAPQELEDWLETDESKSVGANEDDGESTGHESGRRIVKIKRTNKEDLTDDQWDHMGKVVGYINRHGAQVPDDPKGTDWEYSLKNWGHDPFAENGVAT</sequence>
<protein>
    <recommendedName>
        <fullName evidence="4">DNA-binding protein</fullName>
    </recommendedName>
</protein>
<keyword evidence="3" id="KW-1185">Reference proteome</keyword>
<dbReference type="Proteomes" id="UP000049222">
    <property type="component" value="Unassembled WGS sequence"/>
</dbReference>
<gene>
    <name evidence="2" type="ORF">JDO7802_01009</name>
</gene>
<dbReference type="RefSeq" id="WP_055083274.1">
    <property type="nucleotide sequence ID" value="NZ_CXSU01000011.1"/>
</dbReference>
<dbReference type="AlphaFoldDB" id="A0A0M6YF65"/>
<dbReference type="EMBL" id="CXSU01000011">
    <property type="protein sequence ID" value="CTQ49001.1"/>
    <property type="molecule type" value="Genomic_DNA"/>
</dbReference>
<evidence type="ECO:0000256" key="1">
    <source>
        <dbReference type="SAM" id="MobiDB-lite"/>
    </source>
</evidence>
<proteinExistence type="predicted"/>
<evidence type="ECO:0000313" key="3">
    <source>
        <dbReference type="Proteomes" id="UP000049222"/>
    </source>
</evidence>
<organism evidence="2 3">
    <name type="scientific">Jannaschia donghaensis</name>
    <dbReference type="NCBI Taxonomy" id="420998"/>
    <lineage>
        <taxon>Bacteria</taxon>
        <taxon>Pseudomonadati</taxon>
        <taxon>Pseudomonadota</taxon>
        <taxon>Alphaproteobacteria</taxon>
        <taxon>Rhodobacterales</taxon>
        <taxon>Roseobacteraceae</taxon>
        <taxon>Jannaschia</taxon>
    </lineage>
</organism>
<dbReference type="STRING" id="420998.JDO7802_01009"/>
<dbReference type="PANTHER" id="PTHR40630:SF1">
    <property type="entry name" value="DNA-BINDING PROTEIN"/>
    <property type="match status" value="1"/>
</dbReference>
<dbReference type="PANTHER" id="PTHR40630">
    <property type="entry name" value="POSSIBLE DNA-BINDING PROTEIN"/>
    <property type="match status" value="1"/>
</dbReference>
<accession>A0A0M6YF65</accession>
<evidence type="ECO:0008006" key="4">
    <source>
        <dbReference type="Google" id="ProtNLM"/>
    </source>
</evidence>
<reference evidence="2 3" key="1">
    <citation type="submission" date="2015-07" db="EMBL/GenBank/DDBJ databases">
        <authorList>
            <person name="Noorani M."/>
        </authorList>
    </citation>
    <scope>NUCLEOTIDE SEQUENCE [LARGE SCALE GENOMIC DNA]</scope>
    <source>
        <strain evidence="2 3">CECT 7802</strain>
    </source>
</reference>
<dbReference type="OrthoDB" id="513524at2"/>
<dbReference type="Pfam" id="PF11338">
    <property type="entry name" value="DUF3140"/>
    <property type="match status" value="1"/>
</dbReference>